<dbReference type="AlphaFoldDB" id="A0A8T3B3C4"/>
<evidence type="ECO:0000256" key="4">
    <source>
        <dbReference type="ARBA" id="ARBA00023239"/>
    </source>
</evidence>
<dbReference type="GO" id="GO:0006567">
    <property type="term" value="P:L-threonine catabolic process"/>
    <property type="evidence" value="ECO:0007669"/>
    <property type="project" value="TreeGrafter"/>
</dbReference>
<dbReference type="CDD" id="cd04907">
    <property type="entry name" value="ACT_ThrD-I_2"/>
    <property type="match status" value="1"/>
</dbReference>
<evidence type="ECO:0000313" key="9">
    <source>
        <dbReference type="Proteomes" id="UP000829196"/>
    </source>
</evidence>
<reference evidence="8" key="1">
    <citation type="journal article" date="2022" name="Front. Genet.">
        <title>Chromosome-Scale Assembly of the Dendrobium nobile Genome Provides Insights Into the Molecular Mechanism of the Biosynthesis of the Medicinal Active Ingredient of Dendrobium.</title>
        <authorList>
            <person name="Xu Q."/>
            <person name="Niu S.-C."/>
            <person name="Li K.-L."/>
            <person name="Zheng P.-J."/>
            <person name="Zhang X.-J."/>
            <person name="Jia Y."/>
            <person name="Liu Y."/>
            <person name="Niu Y.-X."/>
            <person name="Yu L.-H."/>
            <person name="Chen D.-F."/>
            <person name="Zhang G.-Q."/>
        </authorList>
    </citation>
    <scope>NUCLEOTIDE SEQUENCE</scope>
    <source>
        <tissue evidence="8">Leaf</tissue>
    </source>
</reference>
<dbReference type="InterPro" id="IPR045865">
    <property type="entry name" value="ACT-like_dom_sf"/>
</dbReference>
<accession>A0A8T3B3C4</accession>
<feature type="compositionally biased region" description="Polar residues" evidence="6">
    <location>
        <begin position="89"/>
        <end position="117"/>
    </location>
</feature>
<keyword evidence="3" id="KW-0663">Pyridoxal phosphate</keyword>
<dbReference type="GO" id="GO:0009097">
    <property type="term" value="P:isoleucine biosynthetic process"/>
    <property type="evidence" value="ECO:0007669"/>
    <property type="project" value="TreeGrafter"/>
</dbReference>
<feature type="compositionally biased region" description="Polar residues" evidence="6">
    <location>
        <begin position="1"/>
        <end position="22"/>
    </location>
</feature>
<dbReference type="GO" id="GO:0003941">
    <property type="term" value="F:L-serine ammonia-lyase activity"/>
    <property type="evidence" value="ECO:0007669"/>
    <property type="project" value="TreeGrafter"/>
</dbReference>
<feature type="compositionally biased region" description="Basic residues" evidence="6">
    <location>
        <begin position="25"/>
        <end position="36"/>
    </location>
</feature>
<evidence type="ECO:0000256" key="5">
    <source>
        <dbReference type="ARBA" id="ARBA00029440"/>
    </source>
</evidence>
<name>A0A8T3B3C4_DENNO</name>
<organism evidence="8 9">
    <name type="scientific">Dendrobium nobile</name>
    <name type="common">Orchid</name>
    <dbReference type="NCBI Taxonomy" id="94219"/>
    <lineage>
        <taxon>Eukaryota</taxon>
        <taxon>Viridiplantae</taxon>
        <taxon>Streptophyta</taxon>
        <taxon>Embryophyta</taxon>
        <taxon>Tracheophyta</taxon>
        <taxon>Spermatophyta</taxon>
        <taxon>Magnoliopsida</taxon>
        <taxon>Liliopsida</taxon>
        <taxon>Asparagales</taxon>
        <taxon>Orchidaceae</taxon>
        <taxon>Epidendroideae</taxon>
        <taxon>Malaxideae</taxon>
        <taxon>Dendrobiinae</taxon>
        <taxon>Dendrobium</taxon>
    </lineage>
</organism>
<comment type="caution">
    <text evidence="8">The sequence shown here is derived from an EMBL/GenBank/DDBJ whole genome shotgun (WGS) entry which is preliminary data.</text>
</comment>
<dbReference type="InterPro" id="IPR050147">
    <property type="entry name" value="Ser/Thr_Dehydratase"/>
</dbReference>
<dbReference type="InterPro" id="IPR001721">
    <property type="entry name" value="TD_ACT-like"/>
</dbReference>
<dbReference type="SUPFAM" id="SSF55021">
    <property type="entry name" value="ACT-like"/>
    <property type="match status" value="1"/>
</dbReference>
<dbReference type="PROSITE" id="PS51672">
    <property type="entry name" value="ACT_LIKE"/>
    <property type="match status" value="1"/>
</dbReference>
<dbReference type="Pfam" id="PF00585">
    <property type="entry name" value="Thr_dehydrat_C"/>
    <property type="match status" value="1"/>
</dbReference>
<feature type="region of interest" description="Disordered" evidence="6">
    <location>
        <begin position="80"/>
        <end position="117"/>
    </location>
</feature>
<keyword evidence="2" id="KW-0028">Amino-acid biosynthesis</keyword>
<feature type="region of interest" description="Disordered" evidence="6">
    <location>
        <begin position="1"/>
        <end position="41"/>
    </location>
</feature>
<evidence type="ECO:0000256" key="1">
    <source>
        <dbReference type="ARBA" id="ARBA00001933"/>
    </source>
</evidence>
<feature type="domain" description="ACT-like" evidence="7">
    <location>
        <begin position="254"/>
        <end position="325"/>
    </location>
</feature>
<evidence type="ECO:0000256" key="3">
    <source>
        <dbReference type="ARBA" id="ARBA00022898"/>
    </source>
</evidence>
<gene>
    <name evidence="8" type="ORF">KFK09_014901</name>
</gene>
<dbReference type="PANTHER" id="PTHR48078:SF11">
    <property type="entry name" value="THREONINE DEHYDRATASE, MITOCHONDRIAL"/>
    <property type="match status" value="1"/>
</dbReference>
<proteinExistence type="predicted"/>
<dbReference type="Proteomes" id="UP000829196">
    <property type="component" value="Unassembled WGS sequence"/>
</dbReference>
<dbReference type="InterPro" id="IPR038110">
    <property type="entry name" value="TD_ACT-like_sf"/>
</dbReference>
<comment type="pathway">
    <text evidence="5">Amino-acid biosynthesis.</text>
</comment>
<keyword evidence="4" id="KW-0456">Lyase</keyword>
<evidence type="ECO:0000313" key="8">
    <source>
        <dbReference type="EMBL" id="KAI0503954.1"/>
    </source>
</evidence>
<dbReference type="EMBL" id="JAGYWB010000011">
    <property type="protein sequence ID" value="KAI0503954.1"/>
    <property type="molecule type" value="Genomic_DNA"/>
</dbReference>
<evidence type="ECO:0000256" key="2">
    <source>
        <dbReference type="ARBA" id="ARBA00022605"/>
    </source>
</evidence>
<keyword evidence="9" id="KW-1185">Reference proteome</keyword>
<protein>
    <recommendedName>
        <fullName evidence="7">ACT-like domain-containing protein</fullName>
    </recommendedName>
</protein>
<dbReference type="PANTHER" id="PTHR48078">
    <property type="entry name" value="THREONINE DEHYDRATASE, MITOCHONDRIAL-RELATED"/>
    <property type="match status" value="1"/>
</dbReference>
<dbReference type="OrthoDB" id="4418812at2759"/>
<dbReference type="GO" id="GO:0006565">
    <property type="term" value="P:L-serine catabolic process"/>
    <property type="evidence" value="ECO:0007669"/>
    <property type="project" value="TreeGrafter"/>
</dbReference>
<evidence type="ECO:0000259" key="7">
    <source>
        <dbReference type="PROSITE" id="PS51672"/>
    </source>
</evidence>
<dbReference type="GO" id="GO:0004794">
    <property type="term" value="F:threonine deaminase activity"/>
    <property type="evidence" value="ECO:0007669"/>
    <property type="project" value="TreeGrafter"/>
</dbReference>
<comment type="cofactor">
    <cofactor evidence="1">
        <name>pyridoxal 5'-phosphate</name>
        <dbReference type="ChEBI" id="CHEBI:597326"/>
    </cofactor>
</comment>
<dbReference type="Gene3D" id="3.40.1020.10">
    <property type="entry name" value="Biosynthetic Threonine Deaminase, Domain 3"/>
    <property type="match status" value="1"/>
</dbReference>
<evidence type="ECO:0000256" key="6">
    <source>
        <dbReference type="SAM" id="MobiDB-lite"/>
    </source>
</evidence>
<sequence length="334" mass="38210">MSRLTTSEAQTSHPDTGQSVVVHSSAHRCRTNRTRTRRTEQYQTTLHSSWSHQIQNRVQSALKLAACWPSHRAQPLHPAKTLLAGPSCPQDTASRQKSFPTSSTTPRQLWAQQRPQTSEIVPGRSDHFGSVLDGPRTSLRPIFSTVPIGLDDFSIALDDCTENHLEQILEQILEQNSTDRPRTSRSFGRSWSRFLILHTVTRRLQVVNCIHHRFTRCWEMNGQGGLRSSDGCVDWWLELRIEEMGGRSSLKNELLCRFVFPERPGALMKFLNSFSPRWNISLFHYRSQGETGANVLVGLQVSAEDMIEFSYQANKLGYEYTYEMNNEAYLLLMQ</sequence>